<reference evidence="3" key="1">
    <citation type="journal article" date="2019" name="Int. J. Syst. Evol. Microbiol.">
        <title>The Global Catalogue of Microorganisms (GCM) 10K type strain sequencing project: providing services to taxonomists for standard genome sequencing and annotation.</title>
        <authorList>
            <consortium name="The Broad Institute Genomics Platform"/>
            <consortium name="The Broad Institute Genome Sequencing Center for Infectious Disease"/>
            <person name="Wu L."/>
            <person name="Ma J."/>
        </authorList>
    </citation>
    <scope>NUCLEOTIDE SEQUENCE [LARGE SCALE GENOMIC DNA]</scope>
    <source>
        <strain evidence="3">CECT 8482</strain>
    </source>
</reference>
<comment type="caution">
    <text evidence="2">The sequence shown here is derived from an EMBL/GenBank/DDBJ whole genome shotgun (WGS) entry which is preliminary data.</text>
</comment>
<evidence type="ECO:0000313" key="3">
    <source>
        <dbReference type="Proteomes" id="UP001243846"/>
    </source>
</evidence>
<dbReference type="EMBL" id="JAUFRC010000001">
    <property type="protein sequence ID" value="MDN3711300.1"/>
    <property type="molecule type" value="Genomic_DNA"/>
</dbReference>
<organism evidence="2 3">
    <name type="scientific">Paracoccus cavernae</name>
    <dbReference type="NCBI Taxonomy" id="1571207"/>
    <lineage>
        <taxon>Bacteria</taxon>
        <taxon>Pseudomonadati</taxon>
        <taxon>Pseudomonadota</taxon>
        <taxon>Alphaproteobacteria</taxon>
        <taxon>Rhodobacterales</taxon>
        <taxon>Paracoccaceae</taxon>
        <taxon>Paracoccus</taxon>
    </lineage>
</organism>
<dbReference type="SUPFAM" id="SSF56300">
    <property type="entry name" value="Metallo-dependent phosphatases"/>
    <property type="match status" value="1"/>
</dbReference>
<dbReference type="InterPro" id="IPR029052">
    <property type="entry name" value="Metallo-depent_PP-like"/>
</dbReference>
<evidence type="ECO:0000259" key="1">
    <source>
        <dbReference type="Pfam" id="PF00149"/>
    </source>
</evidence>
<dbReference type="Gene3D" id="3.60.21.10">
    <property type="match status" value="1"/>
</dbReference>
<dbReference type="InterPro" id="IPR006179">
    <property type="entry name" value="5_nucleotidase/apyrase"/>
</dbReference>
<accession>A0ABT8D462</accession>
<keyword evidence="3" id="KW-1185">Reference proteome</keyword>
<dbReference type="Proteomes" id="UP001243846">
    <property type="component" value="Unassembled WGS sequence"/>
</dbReference>
<dbReference type="PANTHER" id="PTHR11575">
    <property type="entry name" value="5'-NUCLEOTIDASE-RELATED"/>
    <property type="match status" value="1"/>
</dbReference>
<dbReference type="PANTHER" id="PTHR11575:SF6">
    <property type="entry name" value="2',3'-CYCLIC-NUCLEOTIDE 2'-PHOSPHODIESTERASE_3'-NUCLEOTIDASE"/>
    <property type="match status" value="1"/>
</dbReference>
<protein>
    <submittedName>
        <fullName evidence="2">Metallophosphoesterase</fullName>
    </submittedName>
</protein>
<name>A0ABT8D462_9RHOB</name>
<evidence type="ECO:0000313" key="2">
    <source>
        <dbReference type="EMBL" id="MDN3711300.1"/>
    </source>
</evidence>
<sequence length="242" mass="26752">MQSGMPDNSHPARIDLQILATTDLHMNLFHEEEDGGRQGPLPSLARVATAIENQRKACKNTLLFDNGDFLQGTPLADFLAESAARKPDFLHPAIAAMNLVGYDAITLGNHDFAFGGDFLRKVLRKAHFSVSSANLSMERPERIRPSILLNREFSDRDGRNHLVRIGVIGLLPPQTPCWDRSLQSFMSVRDMAEAVGEEVSALRFEGLMRSSFSPIAASIPAITGAEWKTAQPLWPLCRASMR</sequence>
<dbReference type="InterPro" id="IPR004843">
    <property type="entry name" value="Calcineurin-like_PHP"/>
</dbReference>
<gene>
    <name evidence="2" type="ORF">QWZ10_04635</name>
</gene>
<proteinExistence type="predicted"/>
<dbReference type="Pfam" id="PF00149">
    <property type="entry name" value="Metallophos"/>
    <property type="match status" value="1"/>
</dbReference>
<feature type="domain" description="Calcineurin-like phosphoesterase" evidence="1">
    <location>
        <begin position="17"/>
        <end position="120"/>
    </location>
</feature>